<dbReference type="Gene3D" id="3.40.50.1580">
    <property type="entry name" value="Nucleoside phosphorylase domain"/>
    <property type="match status" value="1"/>
</dbReference>
<evidence type="ECO:0008006" key="3">
    <source>
        <dbReference type="Google" id="ProtNLM"/>
    </source>
</evidence>
<accession>I0V7J0</accession>
<evidence type="ECO:0000313" key="2">
    <source>
        <dbReference type="Proteomes" id="UP000004691"/>
    </source>
</evidence>
<dbReference type="GO" id="GO:0009116">
    <property type="term" value="P:nucleoside metabolic process"/>
    <property type="evidence" value="ECO:0007669"/>
    <property type="project" value="InterPro"/>
</dbReference>
<dbReference type="RefSeq" id="WP_006240324.1">
    <property type="nucleotide sequence ID" value="NZ_JH636049.1"/>
</dbReference>
<protein>
    <recommendedName>
        <fullName evidence="3">Nucleoside phosphorylase</fullName>
    </recommendedName>
</protein>
<dbReference type="HOGENOM" id="CLU_1271527_0_0_11"/>
<dbReference type="SUPFAM" id="SSF53167">
    <property type="entry name" value="Purine and uridine phosphorylases"/>
    <property type="match status" value="1"/>
</dbReference>
<dbReference type="EMBL" id="JH636049">
    <property type="protein sequence ID" value="EID56093.1"/>
    <property type="molecule type" value="Genomic_DNA"/>
</dbReference>
<dbReference type="OrthoDB" id="3474880at2"/>
<proteinExistence type="predicted"/>
<evidence type="ECO:0000313" key="1">
    <source>
        <dbReference type="EMBL" id="EID56093.1"/>
    </source>
</evidence>
<organism evidence="1 2">
    <name type="scientific">Saccharomonospora xinjiangensis XJ-54</name>
    <dbReference type="NCBI Taxonomy" id="882086"/>
    <lineage>
        <taxon>Bacteria</taxon>
        <taxon>Bacillati</taxon>
        <taxon>Actinomycetota</taxon>
        <taxon>Actinomycetes</taxon>
        <taxon>Pseudonocardiales</taxon>
        <taxon>Pseudonocardiaceae</taxon>
        <taxon>Saccharomonospora</taxon>
    </lineage>
</organism>
<name>I0V7J0_9PSEU</name>
<dbReference type="GO" id="GO:0003824">
    <property type="term" value="F:catalytic activity"/>
    <property type="evidence" value="ECO:0007669"/>
    <property type="project" value="InterPro"/>
</dbReference>
<dbReference type="InterPro" id="IPR035994">
    <property type="entry name" value="Nucleoside_phosphorylase_sf"/>
</dbReference>
<dbReference type="STRING" id="882086.SacxiDRAFT_3902"/>
<dbReference type="AlphaFoldDB" id="I0V7J0"/>
<dbReference type="eggNOG" id="COG0775">
    <property type="taxonomic scope" value="Bacteria"/>
</dbReference>
<dbReference type="Proteomes" id="UP000004691">
    <property type="component" value="Unassembled WGS sequence"/>
</dbReference>
<keyword evidence="2" id="KW-1185">Reference proteome</keyword>
<gene>
    <name evidence="1" type="ORF">SacxiDRAFT_3902</name>
</gene>
<sequence length="217" mass="22866">MPVRTDDLLVLCPLTVEAVSVRLGLRGGRVVRAGMRARRGSAVRSALRRLPGVPVAVVGVAGALSEGARPGDLVVPDVVRSSRGEYHCSSAATLVAELRRGRRKRCTVHTGELVQSDRVVRRLEATPSDAVALDLESALLLYLADDGRAVVVLRAVADTPERPLLSPATLPGGVAALAALRASGPALRSWATTVARVKNDSNDSVVNDSVVKEVRHP</sequence>
<reference evidence="1 2" key="1">
    <citation type="submission" date="2012-01" db="EMBL/GenBank/DDBJ databases">
        <title>Improved High-Quality Draft sequence of Saccharomonospora xinjiangensis XJ-54.</title>
        <authorList>
            <consortium name="US DOE Joint Genome Institute"/>
            <person name="Lucas S."/>
            <person name="Han J."/>
            <person name="Lapidus A."/>
            <person name="Cheng J.-F."/>
            <person name="Goodwin L."/>
            <person name="Pitluck S."/>
            <person name="Peters L."/>
            <person name="Mikhailova N."/>
            <person name="Teshima H."/>
            <person name="Detter J.C."/>
            <person name="Han C."/>
            <person name="Tapia R."/>
            <person name="Land M."/>
            <person name="Hauser L."/>
            <person name="Kyrpides N."/>
            <person name="Ivanova N."/>
            <person name="Pagani I."/>
            <person name="Brambilla E.-M."/>
            <person name="Klenk H.-P."/>
            <person name="Woyke T."/>
        </authorList>
    </citation>
    <scope>NUCLEOTIDE SEQUENCE [LARGE SCALE GENOMIC DNA]</scope>
    <source>
        <strain evidence="1 2">XJ-54</strain>
    </source>
</reference>